<reference evidence="1 2" key="1">
    <citation type="submission" date="2007-06" db="EMBL/GenBank/DDBJ databases">
        <title>The Genome Sequence of Coccidioides posadasii RMSCC_3488.</title>
        <authorList>
            <consortium name="Coccidioides Genome Resources Consortium"/>
            <consortium name="The Broad Institute Genome Sequencing Platform"/>
            <person name="Henn M.R."/>
            <person name="Sykes S."/>
            <person name="Young S."/>
            <person name="Jaffe D."/>
            <person name="Berlin A."/>
            <person name="Alvarez P."/>
            <person name="Butler J."/>
            <person name="Gnerre S."/>
            <person name="Grabherr M."/>
            <person name="Mauceli E."/>
            <person name="Brockman W."/>
            <person name="Kodira C."/>
            <person name="Alvarado L."/>
            <person name="Zeng Q."/>
            <person name="Crawford M."/>
            <person name="Antoine C."/>
            <person name="Devon K."/>
            <person name="Galgiani J."/>
            <person name="Orsborn K."/>
            <person name="Lewis M.L."/>
            <person name="Nusbaum C."/>
            <person name="Galagan J."/>
            <person name="Birren B."/>
        </authorList>
    </citation>
    <scope>NUCLEOTIDE SEQUENCE [LARGE SCALE GENOMIC DNA]</scope>
    <source>
        <strain evidence="1 2">RMSCC 3488</strain>
    </source>
</reference>
<dbReference type="Proteomes" id="UP000054567">
    <property type="component" value="Unassembled WGS sequence"/>
</dbReference>
<dbReference type="AlphaFoldDB" id="A0A0J6F0J8"/>
<accession>A0A0J6F0J8</accession>
<organism evidence="1 2">
    <name type="scientific">Coccidioides posadasii RMSCC 3488</name>
    <dbReference type="NCBI Taxonomy" id="454284"/>
    <lineage>
        <taxon>Eukaryota</taxon>
        <taxon>Fungi</taxon>
        <taxon>Dikarya</taxon>
        <taxon>Ascomycota</taxon>
        <taxon>Pezizomycotina</taxon>
        <taxon>Eurotiomycetes</taxon>
        <taxon>Eurotiomycetidae</taxon>
        <taxon>Onygenales</taxon>
        <taxon>Onygenaceae</taxon>
        <taxon>Coccidioides</taxon>
    </lineage>
</organism>
<dbReference type="VEuPathDB" id="FungiDB:CPAG_02740"/>
<name>A0A0J6F0J8_COCPO</name>
<gene>
    <name evidence="1" type="ORF">CPAG_02740</name>
</gene>
<protein>
    <submittedName>
        <fullName evidence="1">Uncharacterized protein</fullName>
    </submittedName>
</protein>
<dbReference type="EMBL" id="DS268109">
    <property type="protein sequence ID" value="KMM66401.1"/>
    <property type="molecule type" value="Genomic_DNA"/>
</dbReference>
<reference evidence="2" key="3">
    <citation type="journal article" date="2010" name="Genome Res.">
        <title>Population genomic sequencing of Coccidioides fungi reveals recent hybridization and transposon control.</title>
        <authorList>
            <person name="Neafsey D.E."/>
            <person name="Barker B.M."/>
            <person name="Sharpton T.J."/>
            <person name="Stajich J.E."/>
            <person name="Park D.J."/>
            <person name="Whiston E."/>
            <person name="Hung C.-Y."/>
            <person name="McMahan C."/>
            <person name="White J."/>
            <person name="Sykes S."/>
            <person name="Heiman D."/>
            <person name="Young S."/>
            <person name="Zeng Q."/>
            <person name="Abouelleil A."/>
            <person name="Aftuck L."/>
            <person name="Bessette D."/>
            <person name="Brown A."/>
            <person name="FitzGerald M."/>
            <person name="Lui A."/>
            <person name="Macdonald J.P."/>
            <person name="Priest M."/>
            <person name="Orbach M.J."/>
            <person name="Galgiani J.N."/>
            <person name="Kirkland T.N."/>
            <person name="Cole G.T."/>
            <person name="Birren B.W."/>
            <person name="Henn M.R."/>
            <person name="Taylor J.W."/>
            <person name="Rounsley S.D."/>
        </authorList>
    </citation>
    <scope>NUCLEOTIDE SEQUENCE [LARGE SCALE GENOMIC DNA]</scope>
    <source>
        <strain evidence="2">RMSCC 3488</strain>
    </source>
</reference>
<proteinExistence type="predicted"/>
<evidence type="ECO:0000313" key="2">
    <source>
        <dbReference type="Proteomes" id="UP000054567"/>
    </source>
</evidence>
<reference evidence="2" key="2">
    <citation type="journal article" date="2009" name="Genome Res.">
        <title>Comparative genomic analyses of the human fungal pathogens Coccidioides and their relatives.</title>
        <authorList>
            <person name="Sharpton T.J."/>
            <person name="Stajich J.E."/>
            <person name="Rounsley S.D."/>
            <person name="Gardner M.J."/>
            <person name="Wortman J.R."/>
            <person name="Jordar V.S."/>
            <person name="Maiti R."/>
            <person name="Kodira C.D."/>
            <person name="Neafsey D.E."/>
            <person name="Zeng Q."/>
            <person name="Hung C.-Y."/>
            <person name="McMahan C."/>
            <person name="Muszewska A."/>
            <person name="Grynberg M."/>
            <person name="Mandel M.A."/>
            <person name="Kellner E.M."/>
            <person name="Barker B.M."/>
            <person name="Galgiani J.N."/>
            <person name="Orbach M.J."/>
            <person name="Kirkland T.N."/>
            <person name="Cole G.T."/>
            <person name="Henn M.R."/>
            <person name="Birren B.W."/>
            <person name="Taylor J.W."/>
        </authorList>
    </citation>
    <scope>NUCLEOTIDE SEQUENCE [LARGE SCALE GENOMIC DNA]</scope>
    <source>
        <strain evidence="2">RMSCC 3488</strain>
    </source>
</reference>
<sequence length="113" mass="12738">MSPSPYFLSPWTPDLSSTPYDVEDNNGPFSGQVTHAVQQWPLSCRRTGPLACCCSCRASPPSHISQMLSTPIKPMNWNRIGRRTSNVMLSCITYYNQNRYWSILGKDSYSTTP</sequence>
<evidence type="ECO:0000313" key="1">
    <source>
        <dbReference type="EMBL" id="KMM66401.1"/>
    </source>
</evidence>